<dbReference type="InterPro" id="IPR045702">
    <property type="entry name" value="DUF6060"/>
</dbReference>
<accession>A0A6A6RCB7</accession>
<dbReference type="Pfam" id="PF19535">
    <property type="entry name" value="DUF6060"/>
    <property type="match status" value="1"/>
</dbReference>
<gene>
    <name evidence="2" type="ORF">BU16DRAFT_1677</name>
</gene>
<keyword evidence="3" id="KW-1185">Reference proteome</keyword>
<proteinExistence type="predicted"/>
<dbReference type="OrthoDB" id="3507521at2759"/>
<evidence type="ECO:0000313" key="3">
    <source>
        <dbReference type="Proteomes" id="UP000799750"/>
    </source>
</evidence>
<evidence type="ECO:0000313" key="2">
    <source>
        <dbReference type="EMBL" id="KAF2502191.1"/>
    </source>
</evidence>
<feature type="chain" id="PRO_5025610482" evidence="1">
    <location>
        <begin position="19"/>
        <end position="232"/>
    </location>
</feature>
<evidence type="ECO:0000256" key="1">
    <source>
        <dbReference type="SAM" id="SignalP"/>
    </source>
</evidence>
<dbReference type="AlphaFoldDB" id="A0A6A6RCB7"/>
<protein>
    <submittedName>
        <fullName evidence="2">Uncharacterized protein</fullName>
    </submittedName>
</protein>
<dbReference type="Proteomes" id="UP000799750">
    <property type="component" value="Unassembled WGS sequence"/>
</dbReference>
<feature type="signal peptide" evidence="1">
    <location>
        <begin position="1"/>
        <end position="18"/>
    </location>
</feature>
<sequence length="232" mass="24692">MLLLTLFTLFAVVLPAIAVGNNCTTFNWDHQTPYVSLGEAKPVSGGAYCPGNGYNHSCAITASGDQQVLYTYNISKILQEFSPNDGYDFLFHMVSSSITIPDNGSFNDQLIGSIDTIRELPADTAGYITFAPLMRCVTGSMANCTGTIKDGAGIEMCAPVSHNYTVGSKVAKFLDGVYSLVNISKDDVGNFKDPFLGESPKGGQGGVGAFIKVDHWMLGLFSVATVAAMMLL</sequence>
<reference evidence="2" key="1">
    <citation type="journal article" date="2020" name="Stud. Mycol.">
        <title>101 Dothideomycetes genomes: a test case for predicting lifestyles and emergence of pathogens.</title>
        <authorList>
            <person name="Haridas S."/>
            <person name="Albert R."/>
            <person name="Binder M."/>
            <person name="Bloem J."/>
            <person name="Labutti K."/>
            <person name="Salamov A."/>
            <person name="Andreopoulos B."/>
            <person name="Baker S."/>
            <person name="Barry K."/>
            <person name="Bills G."/>
            <person name="Bluhm B."/>
            <person name="Cannon C."/>
            <person name="Castanera R."/>
            <person name="Culley D."/>
            <person name="Daum C."/>
            <person name="Ezra D."/>
            <person name="Gonzalez J."/>
            <person name="Henrissat B."/>
            <person name="Kuo A."/>
            <person name="Liang C."/>
            <person name="Lipzen A."/>
            <person name="Lutzoni F."/>
            <person name="Magnuson J."/>
            <person name="Mondo S."/>
            <person name="Nolan M."/>
            <person name="Ohm R."/>
            <person name="Pangilinan J."/>
            <person name="Park H.-J."/>
            <person name="Ramirez L."/>
            <person name="Alfaro M."/>
            <person name="Sun H."/>
            <person name="Tritt A."/>
            <person name="Yoshinaga Y."/>
            <person name="Zwiers L.-H."/>
            <person name="Turgeon B."/>
            <person name="Goodwin S."/>
            <person name="Spatafora J."/>
            <person name="Crous P."/>
            <person name="Grigoriev I."/>
        </authorList>
    </citation>
    <scope>NUCLEOTIDE SEQUENCE</scope>
    <source>
        <strain evidence="2">CBS 269.34</strain>
    </source>
</reference>
<organism evidence="2 3">
    <name type="scientific">Lophium mytilinum</name>
    <dbReference type="NCBI Taxonomy" id="390894"/>
    <lineage>
        <taxon>Eukaryota</taxon>
        <taxon>Fungi</taxon>
        <taxon>Dikarya</taxon>
        <taxon>Ascomycota</taxon>
        <taxon>Pezizomycotina</taxon>
        <taxon>Dothideomycetes</taxon>
        <taxon>Pleosporomycetidae</taxon>
        <taxon>Mytilinidiales</taxon>
        <taxon>Mytilinidiaceae</taxon>
        <taxon>Lophium</taxon>
    </lineage>
</organism>
<keyword evidence="1" id="KW-0732">Signal</keyword>
<dbReference type="EMBL" id="MU004181">
    <property type="protein sequence ID" value="KAF2502191.1"/>
    <property type="molecule type" value="Genomic_DNA"/>
</dbReference>
<name>A0A6A6RCB7_9PEZI</name>